<accession>A0A7C3SK36</accession>
<reference evidence="1" key="1">
    <citation type="journal article" date="2020" name="mSystems">
        <title>Genome- and Community-Level Interaction Insights into Carbon Utilization and Element Cycling Functions of Hydrothermarchaeota in Hydrothermal Sediment.</title>
        <authorList>
            <person name="Zhou Z."/>
            <person name="Liu Y."/>
            <person name="Xu W."/>
            <person name="Pan J."/>
            <person name="Luo Z.H."/>
            <person name="Li M."/>
        </authorList>
    </citation>
    <scope>NUCLEOTIDE SEQUENCE [LARGE SCALE GENOMIC DNA]</scope>
    <source>
        <strain evidence="1">SpSt-776</strain>
    </source>
</reference>
<gene>
    <name evidence="1" type="ORF">ENV62_02820</name>
</gene>
<dbReference type="SUPFAM" id="SSF69318">
    <property type="entry name" value="Integrin alpha N-terminal domain"/>
    <property type="match status" value="1"/>
</dbReference>
<dbReference type="InterPro" id="IPR028994">
    <property type="entry name" value="Integrin_alpha_N"/>
</dbReference>
<protein>
    <submittedName>
        <fullName evidence="1">VCBS repeat-containing protein</fullName>
    </submittedName>
</protein>
<organism evidence="1">
    <name type="scientific">Desulfobacca acetoxidans</name>
    <dbReference type="NCBI Taxonomy" id="60893"/>
    <lineage>
        <taxon>Bacteria</taxon>
        <taxon>Pseudomonadati</taxon>
        <taxon>Thermodesulfobacteriota</taxon>
        <taxon>Desulfobaccia</taxon>
        <taxon>Desulfobaccales</taxon>
        <taxon>Desulfobaccaceae</taxon>
        <taxon>Desulfobacca</taxon>
    </lineage>
</organism>
<proteinExistence type="predicted"/>
<name>A0A7C3SK36_9BACT</name>
<dbReference type="EMBL" id="DTHB01000024">
    <property type="protein sequence ID" value="HGB14158.1"/>
    <property type="molecule type" value="Genomic_DNA"/>
</dbReference>
<comment type="caution">
    <text evidence="1">The sequence shown here is derived from an EMBL/GenBank/DDBJ whole genome shotgun (WGS) entry which is preliminary data.</text>
</comment>
<evidence type="ECO:0000313" key="1">
    <source>
        <dbReference type="EMBL" id="HGB14158.1"/>
    </source>
</evidence>
<dbReference type="AlphaFoldDB" id="A0A7C3SK36"/>
<sequence length="178" mass="20128">MNKEVVALSRPIPQNFWHPQDRLTPEQASGFKQMLISALTKPPAASKSNGHMKPITGQRPMGKRTEKMFVMDLDQDGQLEVFGELKCEGKPCTTMVADVFAIWQGRWNVLRQATYWAYCPQAEAVGDPYFKVIPVDLNGDGRAEVFIHHTFYETWGITLYHYQGGRLIKQLELGEGGV</sequence>